<evidence type="ECO:0000313" key="2">
    <source>
        <dbReference type="EMBL" id="KAG5576851.1"/>
    </source>
</evidence>
<gene>
    <name evidence="2" type="ORF">H5410_056985</name>
</gene>
<evidence type="ECO:0000313" key="3">
    <source>
        <dbReference type="Proteomes" id="UP000824120"/>
    </source>
</evidence>
<keyword evidence="1" id="KW-0732">Signal</keyword>
<feature type="signal peptide" evidence="1">
    <location>
        <begin position="1"/>
        <end position="28"/>
    </location>
</feature>
<protein>
    <submittedName>
        <fullName evidence="2">Uncharacterized protein</fullName>
    </submittedName>
</protein>
<comment type="caution">
    <text evidence="2">The sequence shown here is derived from an EMBL/GenBank/DDBJ whole genome shotgun (WGS) entry which is preliminary data.</text>
</comment>
<dbReference type="Proteomes" id="UP000824120">
    <property type="component" value="Chromosome 11"/>
</dbReference>
<evidence type="ECO:0000256" key="1">
    <source>
        <dbReference type="SAM" id="SignalP"/>
    </source>
</evidence>
<dbReference type="EMBL" id="JACXVP010000011">
    <property type="protein sequence ID" value="KAG5576851.1"/>
    <property type="molecule type" value="Genomic_DNA"/>
</dbReference>
<name>A0A9J5WLR0_SOLCO</name>
<reference evidence="2 3" key="1">
    <citation type="submission" date="2020-09" db="EMBL/GenBank/DDBJ databases">
        <title>De no assembly of potato wild relative species, Solanum commersonii.</title>
        <authorList>
            <person name="Cho K."/>
        </authorList>
    </citation>
    <scope>NUCLEOTIDE SEQUENCE [LARGE SCALE GENOMIC DNA]</scope>
    <source>
        <strain evidence="2">LZ3.2</strain>
        <tissue evidence="2">Leaf</tissue>
    </source>
</reference>
<sequence length="167" mass="19253">MPFGIVHRRLTLSLSIVVFWIIKRHGSASRNFSATYRLLFFTTDLIRSFRAQHSGIKELYHPKSPNNSKLPVTSTILPTSAQLVKQPDYAKEPKVKYADFLKLANKQVIQDSSPLKTVEYINGMPRIFWIEDEMDKMIVIEGLQFVLIGKLSYGWPDLEDSRNEIPK</sequence>
<proteinExistence type="predicted"/>
<organism evidence="2 3">
    <name type="scientific">Solanum commersonii</name>
    <name type="common">Commerson's wild potato</name>
    <name type="synonym">Commerson's nightshade</name>
    <dbReference type="NCBI Taxonomy" id="4109"/>
    <lineage>
        <taxon>Eukaryota</taxon>
        <taxon>Viridiplantae</taxon>
        <taxon>Streptophyta</taxon>
        <taxon>Embryophyta</taxon>
        <taxon>Tracheophyta</taxon>
        <taxon>Spermatophyta</taxon>
        <taxon>Magnoliopsida</taxon>
        <taxon>eudicotyledons</taxon>
        <taxon>Gunneridae</taxon>
        <taxon>Pentapetalae</taxon>
        <taxon>asterids</taxon>
        <taxon>lamiids</taxon>
        <taxon>Solanales</taxon>
        <taxon>Solanaceae</taxon>
        <taxon>Solanoideae</taxon>
        <taxon>Solaneae</taxon>
        <taxon>Solanum</taxon>
    </lineage>
</organism>
<accession>A0A9J5WLR0</accession>
<dbReference type="AlphaFoldDB" id="A0A9J5WLR0"/>
<keyword evidence="3" id="KW-1185">Reference proteome</keyword>
<feature type="chain" id="PRO_5039912771" evidence="1">
    <location>
        <begin position="29"/>
        <end position="167"/>
    </location>
</feature>